<proteinExistence type="predicted"/>
<feature type="domain" description="Aerotolerance regulator N-terminal" evidence="2">
    <location>
        <begin position="1"/>
        <end position="77"/>
    </location>
</feature>
<dbReference type="Pfam" id="PF07584">
    <property type="entry name" value="BatA"/>
    <property type="match status" value="1"/>
</dbReference>
<feature type="domain" description="VWFA" evidence="3">
    <location>
        <begin position="88"/>
        <end position="181"/>
    </location>
</feature>
<feature type="transmembrane region" description="Helical" evidence="1">
    <location>
        <begin position="6"/>
        <end position="23"/>
    </location>
</feature>
<keyword evidence="1" id="KW-1133">Transmembrane helix</keyword>
<evidence type="ECO:0008006" key="6">
    <source>
        <dbReference type="Google" id="ProtNLM"/>
    </source>
</evidence>
<dbReference type="Proteomes" id="UP000316921">
    <property type="component" value="Chromosome"/>
</dbReference>
<evidence type="ECO:0000256" key="1">
    <source>
        <dbReference type="SAM" id="Phobius"/>
    </source>
</evidence>
<evidence type="ECO:0000259" key="2">
    <source>
        <dbReference type="Pfam" id="PF07584"/>
    </source>
</evidence>
<gene>
    <name evidence="4" type="ORF">Pla133_18810</name>
</gene>
<dbReference type="KEGG" id="pbap:Pla133_18810"/>
<dbReference type="InterPro" id="IPR024163">
    <property type="entry name" value="Aerotolerance_reg_N"/>
</dbReference>
<keyword evidence="1" id="KW-0472">Membrane</keyword>
<reference evidence="4 5" key="1">
    <citation type="submission" date="2019-02" db="EMBL/GenBank/DDBJ databases">
        <title>Deep-cultivation of Planctomycetes and their phenomic and genomic characterization uncovers novel biology.</title>
        <authorList>
            <person name="Wiegand S."/>
            <person name="Jogler M."/>
            <person name="Boedeker C."/>
            <person name="Pinto D."/>
            <person name="Vollmers J."/>
            <person name="Rivas-Marin E."/>
            <person name="Kohn T."/>
            <person name="Peeters S.H."/>
            <person name="Heuer A."/>
            <person name="Rast P."/>
            <person name="Oberbeckmann S."/>
            <person name="Bunk B."/>
            <person name="Jeske O."/>
            <person name="Meyerdierks A."/>
            <person name="Storesund J.E."/>
            <person name="Kallscheuer N."/>
            <person name="Luecker S."/>
            <person name="Lage O.M."/>
            <person name="Pohl T."/>
            <person name="Merkel B.J."/>
            <person name="Hornburger P."/>
            <person name="Mueller R.-W."/>
            <person name="Bruemmer F."/>
            <person name="Labrenz M."/>
            <person name="Spormann A.M."/>
            <person name="Op den Camp H."/>
            <person name="Overmann J."/>
            <person name="Amann R."/>
            <person name="Jetten M.S.M."/>
            <person name="Mascher T."/>
            <person name="Medema M.H."/>
            <person name="Devos D.P."/>
            <person name="Kaster A.-K."/>
            <person name="Ovreas L."/>
            <person name="Rohde M."/>
            <person name="Galperin M.Y."/>
            <person name="Jogler C."/>
        </authorList>
    </citation>
    <scope>NUCLEOTIDE SEQUENCE [LARGE SCALE GENOMIC DNA]</scope>
    <source>
        <strain evidence="4 5">Pla133</strain>
    </source>
</reference>
<keyword evidence="5" id="KW-1185">Reference proteome</keyword>
<dbReference type="SUPFAM" id="SSF53300">
    <property type="entry name" value="vWA-like"/>
    <property type="match status" value="1"/>
</dbReference>
<evidence type="ECO:0000313" key="4">
    <source>
        <dbReference type="EMBL" id="QDU66805.1"/>
    </source>
</evidence>
<keyword evidence="1" id="KW-0812">Transmembrane</keyword>
<dbReference type="Gene3D" id="3.40.50.410">
    <property type="entry name" value="von Willebrand factor, type A domain"/>
    <property type="match status" value="1"/>
</dbReference>
<dbReference type="Pfam" id="PF13519">
    <property type="entry name" value="VWA_2"/>
    <property type="match status" value="1"/>
</dbReference>
<dbReference type="RefSeq" id="WP_145064611.1">
    <property type="nucleotide sequence ID" value="NZ_CP036287.1"/>
</dbReference>
<dbReference type="InterPro" id="IPR002035">
    <property type="entry name" value="VWF_A"/>
</dbReference>
<evidence type="ECO:0000259" key="3">
    <source>
        <dbReference type="Pfam" id="PF13519"/>
    </source>
</evidence>
<organism evidence="4 5">
    <name type="scientific">Engelhardtia mirabilis</name>
    <dbReference type="NCBI Taxonomy" id="2528011"/>
    <lineage>
        <taxon>Bacteria</taxon>
        <taxon>Pseudomonadati</taxon>
        <taxon>Planctomycetota</taxon>
        <taxon>Planctomycetia</taxon>
        <taxon>Planctomycetia incertae sedis</taxon>
        <taxon>Engelhardtia</taxon>
    </lineage>
</organism>
<feature type="transmembrane region" description="Helical" evidence="1">
    <location>
        <begin position="59"/>
        <end position="76"/>
    </location>
</feature>
<dbReference type="AlphaFoldDB" id="A0A518BIL3"/>
<evidence type="ECO:0000313" key="5">
    <source>
        <dbReference type="Proteomes" id="UP000316921"/>
    </source>
</evidence>
<name>A0A518BIL3_9BACT</name>
<dbReference type="EMBL" id="CP036287">
    <property type="protein sequence ID" value="QDU66805.1"/>
    <property type="molecule type" value="Genomic_DNA"/>
</dbReference>
<accession>A0A518BIL3</accession>
<dbReference type="PANTHER" id="PTHR37464">
    <property type="entry name" value="BLL2463 PROTEIN"/>
    <property type="match status" value="1"/>
</dbReference>
<protein>
    <recommendedName>
        <fullName evidence="6">Aerotolerance regulator N-terminal domain-containing protein</fullName>
    </recommendedName>
</protein>
<dbReference type="InterPro" id="IPR036465">
    <property type="entry name" value="vWFA_dom_sf"/>
</dbReference>
<dbReference type="PANTHER" id="PTHR37464:SF1">
    <property type="entry name" value="BLL2463 PROTEIN"/>
    <property type="match status" value="1"/>
</dbReference>
<sequence length="611" mass="64311">MFVNPLGLLALLALPAVFALHYFRRRYRRRVTSALFLWGGGERTPASGRTRERLIRSPSLLAELLAALALALALAGPRCSGPREVPHLVAVIDGSASMAAELPGGSPAERATTALRARLDELPGDARVTLIESGPEAAVRVGPGGLARELGDFLGGWQPAAARHDLGDALTLALRLASSRTPGADVAVELYTDRFEPERQPDLVGVQAFGRPAPNVAIVGAHRSREAGAESISIVVANLGDAVATRTLRAFTAPIPADSPLLEREVELVAGGRSHLQLALPEGTGAVRLALDGDLLAVDDQAFLAPAPPRTVSIASELDAATERLLGLSSAGGSPLDHLFELVPDVRLAGADEVAQLALVEADSNRGSNFRLVLHAPAAGEATRSWVGPFLVERATPPLDGLTLEGVVWTGHEQSPLPGAPVVAAGSQALVTRVERSGGVDLHLDLDPTRSTLQRSPDWPILLANLIEQARRALPGPRATNLRAGEALVWLVEEPGTYTLRGPLDQADSGPVAAEQTTDKGRELRFATLERPGIYALERDGERVALLGQSFADESVSELRERSSGERQSAAQVASVAISSDRVSAWLAALALLAVAFDIWTLRGRRGGGVA</sequence>